<sequence length="422" mass="44697">MSPTGTSPLGTSPSSPQGLPRRRVLGTLATAVAAGPVLAACGAPSSGNSDDKPAAPTALAGKPSKPVTLNILDVAGNLALTQPIIDAFKAANPGYVSKITTTTGTAPELAPKVQAQQQAGNVQIQLVLTGTDGLSAGIQKSLWYDLKPYYPAFFPDLMSNYQPSAAAMATLAQDQGIELVWYPSGPLLEYDPAKVPTPPTTTDALLDWAKANPGKFQYAQPRNSGPGRTFLMGLPYLLGDSDPTDPTNGWSKTWAYLTELNKYAAAYPSKTSATMTNIAQGTTHLMASTTGWYINPRALGTVPKSMRVTKFDSMTWVSDAQYGVIPKGVSNDELIAAMKLLAFILTPEQQAVTYDQGYFYPGPAVKDVSITQAPAASRATLAKYGDPRFDSWISGNPIKNSLPATAQVTAFDLWDKRIGSTK</sequence>
<protein>
    <submittedName>
        <fullName evidence="3">Putative spermidine/putrescine transport system substrate-binding protein</fullName>
    </submittedName>
</protein>
<dbReference type="Proteomes" id="UP000236754">
    <property type="component" value="Unassembled WGS sequence"/>
</dbReference>
<dbReference type="AlphaFoldDB" id="A0A1H6AK36"/>
<evidence type="ECO:0000256" key="1">
    <source>
        <dbReference type="SAM" id="MobiDB-lite"/>
    </source>
</evidence>
<gene>
    <name evidence="3" type="ORF">SAMN05216223_105439</name>
</gene>
<keyword evidence="2" id="KW-0732">Signal</keyword>
<dbReference type="Pfam" id="PF13416">
    <property type="entry name" value="SBP_bac_8"/>
    <property type="match status" value="1"/>
</dbReference>
<dbReference type="SUPFAM" id="SSF53850">
    <property type="entry name" value="Periplasmic binding protein-like II"/>
    <property type="match status" value="1"/>
</dbReference>
<evidence type="ECO:0000313" key="4">
    <source>
        <dbReference type="Proteomes" id="UP000236754"/>
    </source>
</evidence>
<dbReference type="InterPro" id="IPR006059">
    <property type="entry name" value="SBP"/>
</dbReference>
<reference evidence="3 4" key="1">
    <citation type="submission" date="2016-10" db="EMBL/GenBank/DDBJ databases">
        <authorList>
            <person name="de Groot N.N."/>
        </authorList>
    </citation>
    <scope>NUCLEOTIDE SEQUENCE [LARGE SCALE GENOMIC DNA]</scope>
    <source>
        <strain evidence="3 4">CGMCC 4.2023</strain>
    </source>
</reference>
<evidence type="ECO:0000256" key="2">
    <source>
        <dbReference type="SAM" id="SignalP"/>
    </source>
</evidence>
<dbReference type="Gene3D" id="3.40.190.10">
    <property type="entry name" value="Periplasmic binding protein-like II"/>
    <property type="match status" value="3"/>
</dbReference>
<feature type="chain" id="PRO_5009292768" evidence="2">
    <location>
        <begin position="40"/>
        <end position="422"/>
    </location>
</feature>
<dbReference type="OrthoDB" id="3239593at2"/>
<name>A0A1H6AK36_9ACTN</name>
<proteinExistence type="predicted"/>
<keyword evidence="4" id="KW-1185">Reference proteome</keyword>
<feature type="signal peptide" evidence="2">
    <location>
        <begin position="1"/>
        <end position="39"/>
    </location>
</feature>
<dbReference type="RefSeq" id="WP_103886206.1">
    <property type="nucleotide sequence ID" value="NZ_FNVU01000005.1"/>
</dbReference>
<dbReference type="PANTHER" id="PTHR42779">
    <property type="entry name" value="PROTEIN YNJB"/>
    <property type="match status" value="1"/>
</dbReference>
<dbReference type="PROSITE" id="PS51318">
    <property type="entry name" value="TAT"/>
    <property type="match status" value="1"/>
</dbReference>
<dbReference type="EMBL" id="FNVU01000005">
    <property type="protein sequence ID" value="SEG48600.1"/>
    <property type="molecule type" value="Genomic_DNA"/>
</dbReference>
<dbReference type="PANTHER" id="PTHR42779:SF1">
    <property type="entry name" value="PROTEIN YNJB"/>
    <property type="match status" value="1"/>
</dbReference>
<evidence type="ECO:0000313" key="3">
    <source>
        <dbReference type="EMBL" id="SEG48600.1"/>
    </source>
</evidence>
<dbReference type="InterPro" id="IPR006311">
    <property type="entry name" value="TAT_signal"/>
</dbReference>
<accession>A0A1H6AK36</accession>
<feature type="region of interest" description="Disordered" evidence="1">
    <location>
        <begin position="1"/>
        <end position="22"/>
    </location>
</feature>
<organism evidence="3 4">
    <name type="scientific">Actinacidiphila yanglinensis</name>
    <dbReference type="NCBI Taxonomy" id="310779"/>
    <lineage>
        <taxon>Bacteria</taxon>
        <taxon>Bacillati</taxon>
        <taxon>Actinomycetota</taxon>
        <taxon>Actinomycetes</taxon>
        <taxon>Kitasatosporales</taxon>
        <taxon>Streptomycetaceae</taxon>
        <taxon>Actinacidiphila</taxon>
    </lineage>
</organism>